<dbReference type="PIRSF" id="PIRSF002111">
    <property type="entry name" value="RpsA"/>
    <property type="match status" value="1"/>
</dbReference>
<dbReference type="NCBIfam" id="TIGR00717">
    <property type="entry name" value="rpsA"/>
    <property type="match status" value="1"/>
</dbReference>
<dbReference type="FunFam" id="2.40.50.140:FF:000016">
    <property type="entry name" value="30S ribosomal protein S1"/>
    <property type="match status" value="1"/>
</dbReference>
<dbReference type="GO" id="GO:0006412">
    <property type="term" value="P:translation"/>
    <property type="evidence" value="ECO:0007669"/>
    <property type="project" value="InterPro"/>
</dbReference>
<comment type="function">
    <text evidence="6">Binds mRNA; thus facilitating recognition of the initiation point. It is needed to translate mRNA with a short Shine-Dalgarno (SD) purine-rich sequence.</text>
</comment>
<dbReference type="PROSITE" id="PS50126">
    <property type="entry name" value="S1"/>
    <property type="match status" value="6"/>
</dbReference>
<dbReference type="GO" id="GO:0022627">
    <property type="term" value="C:cytosolic small ribosomal subunit"/>
    <property type="evidence" value="ECO:0007669"/>
    <property type="project" value="TreeGrafter"/>
</dbReference>
<name>A0A4Q7AW22_9GAMM</name>
<dbReference type="NCBIfam" id="NF005208">
    <property type="entry name" value="PRK06676.1"/>
    <property type="match status" value="1"/>
</dbReference>
<dbReference type="AlphaFoldDB" id="A0A4Q7AW22"/>
<dbReference type="PANTHER" id="PTHR10724">
    <property type="entry name" value="30S RIBOSOMAL PROTEIN S1"/>
    <property type="match status" value="1"/>
</dbReference>
<proteinExistence type="inferred from homology"/>
<dbReference type="NCBIfam" id="NF004954">
    <property type="entry name" value="PRK06299.1-4"/>
    <property type="match status" value="1"/>
</dbReference>
<dbReference type="CDD" id="cd05687">
    <property type="entry name" value="S1_RPS1_repeat_ec1_hs1"/>
    <property type="match status" value="1"/>
</dbReference>
<dbReference type="FunFam" id="2.40.50.140:FF:000011">
    <property type="entry name" value="30S ribosomal protein S1"/>
    <property type="match status" value="1"/>
</dbReference>
<keyword evidence="5 6" id="KW-0687">Ribonucleoprotein</keyword>
<comment type="caution">
    <text evidence="8">The sequence shown here is derived from an EMBL/GenBank/DDBJ whole genome shotgun (WGS) entry which is preliminary data.</text>
</comment>
<accession>A0A4Q7AW22</accession>
<dbReference type="EMBL" id="SGSU01000010">
    <property type="protein sequence ID" value="RZG66575.1"/>
    <property type="molecule type" value="Genomic_DNA"/>
</dbReference>
<evidence type="ECO:0000259" key="7">
    <source>
        <dbReference type="PROSITE" id="PS50126"/>
    </source>
</evidence>
<dbReference type="InterPro" id="IPR050437">
    <property type="entry name" value="Ribos_protein_bS1-like"/>
</dbReference>
<evidence type="ECO:0000256" key="6">
    <source>
        <dbReference type="PIRNR" id="PIRNR002111"/>
    </source>
</evidence>
<dbReference type="PRINTS" id="PR00681">
    <property type="entry name" value="RIBOSOMALS1"/>
</dbReference>
<sequence>MTESFAALFEESELNLNVEKGAVIQGVVVSIDSDWVTVDTGLKSEGIVDRAEFLNEQRELEVQVGDTVDVVVEALDNGMGQTVLSREKAKRAETWTKLEKIFEDGEIVTGVISGKVKGGFTVDIGPVRAFLPGSLVDTRPIRDTTHLEGKELEFKVIKLDAKRNNVVVSRRAVMEAESSADREALLAQLEEGQTVTGTIKNLTDYGAFVDLGGIDGLLHITDMAWKRIKHPSEVVEVGQEVTVKVLKFDKERNRVSLGLKQLGEDPWLAIMNRYPKGSIVKARVTNLTDYGCFAEIAEGVEGLVHVSEMDHTNKNIHPSKVVQIGDEVDVMVLEVDEERRRISLGIKQTRANPWEEFAKDHDKGEKVSGTIKSITDFGIFIGLPGGIDGLVHLSDISWNEQGEEAIRRYKKGDTVEAVILSVDAEGNRISLGIKQLNNDPFNDFLAANERGALVKGTVTAVDAKGATVKLADEVEASLKASEINRDRVEDATKFLEVGQEVEAKIINVDRKSRSINLSIKAKDEAEEKEAVANLRQASASQDNGPKTIGDLIKAQMNH</sequence>
<dbReference type="NCBIfam" id="NF004952">
    <property type="entry name" value="PRK06299.1-2"/>
    <property type="match status" value="1"/>
</dbReference>
<feature type="domain" description="S1 motif" evidence="7">
    <location>
        <begin position="277"/>
        <end position="347"/>
    </location>
</feature>
<feature type="domain" description="S1 motif" evidence="7">
    <location>
        <begin position="364"/>
        <end position="434"/>
    </location>
</feature>
<dbReference type="InterPro" id="IPR012340">
    <property type="entry name" value="NA-bd_OB-fold"/>
</dbReference>
<dbReference type="InterPro" id="IPR035104">
    <property type="entry name" value="Ribosomal_protein_S1-like"/>
</dbReference>
<reference evidence="8 9" key="1">
    <citation type="submission" date="2019-02" db="EMBL/GenBank/DDBJ databases">
        <title>The Batch Genome Submission of Acinetobacter spp. strains.</title>
        <authorList>
            <person name="Qin J."/>
            <person name="Hu Y."/>
            <person name="Ye H."/>
            <person name="Wei L."/>
            <person name="Feng Y."/>
            <person name="Zong Z."/>
        </authorList>
    </citation>
    <scope>NUCLEOTIDE SEQUENCE [LARGE SCALE GENOMIC DNA]</scope>
    <source>
        <strain evidence="8 9">WCHABo060081</strain>
    </source>
</reference>
<feature type="domain" description="S1 motif" evidence="7">
    <location>
        <begin position="451"/>
        <end position="520"/>
    </location>
</feature>
<gene>
    <name evidence="8" type="ORF">EXE25_09990</name>
</gene>
<evidence type="ECO:0000256" key="2">
    <source>
        <dbReference type="ARBA" id="ARBA00022737"/>
    </source>
</evidence>
<feature type="domain" description="S1 motif" evidence="7">
    <location>
        <begin position="105"/>
        <end position="171"/>
    </location>
</feature>
<dbReference type="STRING" id="202951.GCA_001485025_01541"/>
<evidence type="ECO:0000313" key="9">
    <source>
        <dbReference type="Proteomes" id="UP000293483"/>
    </source>
</evidence>
<dbReference type="InterPro" id="IPR000110">
    <property type="entry name" value="Ribosomal_bS1"/>
</dbReference>
<dbReference type="FunFam" id="2.40.50.140:FF:000017">
    <property type="entry name" value="30S ribosomal protein S1"/>
    <property type="match status" value="1"/>
</dbReference>
<evidence type="ECO:0000256" key="3">
    <source>
        <dbReference type="ARBA" id="ARBA00022884"/>
    </source>
</evidence>
<dbReference type="FunFam" id="2.40.50.140:FF:000018">
    <property type="entry name" value="30S ribosomal protein S1"/>
    <property type="match status" value="1"/>
</dbReference>
<dbReference type="GO" id="GO:0003729">
    <property type="term" value="F:mRNA binding"/>
    <property type="evidence" value="ECO:0007669"/>
    <property type="project" value="TreeGrafter"/>
</dbReference>
<comment type="similarity">
    <text evidence="1 6">Belongs to the bacterial ribosomal protein bS1 family.</text>
</comment>
<evidence type="ECO:0000256" key="4">
    <source>
        <dbReference type="ARBA" id="ARBA00022980"/>
    </source>
</evidence>
<dbReference type="RefSeq" id="WP_005009040.1">
    <property type="nucleotide sequence ID" value="NZ_AP024595.1"/>
</dbReference>
<feature type="domain" description="S1 motif" evidence="7">
    <location>
        <begin position="21"/>
        <end position="87"/>
    </location>
</feature>
<dbReference type="Proteomes" id="UP000293483">
    <property type="component" value="Unassembled WGS sequence"/>
</dbReference>
<dbReference type="GO" id="GO:0003735">
    <property type="term" value="F:structural constituent of ribosome"/>
    <property type="evidence" value="ECO:0007669"/>
    <property type="project" value="InterPro"/>
</dbReference>
<dbReference type="CDD" id="cd05688">
    <property type="entry name" value="S1_RPS1_repeat_ec3"/>
    <property type="match status" value="1"/>
</dbReference>
<keyword evidence="3 6" id="KW-0694">RNA-binding</keyword>
<organism evidence="8 9">
    <name type="scientific">Acinetobacter bouvetii</name>
    <dbReference type="NCBI Taxonomy" id="202951"/>
    <lineage>
        <taxon>Bacteria</taxon>
        <taxon>Pseudomonadati</taxon>
        <taxon>Pseudomonadota</taxon>
        <taxon>Gammaproteobacteria</taxon>
        <taxon>Moraxellales</taxon>
        <taxon>Moraxellaceae</taxon>
        <taxon>Acinetobacter</taxon>
    </lineage>
</organism>
<dbReference type="InterPro" id="IPR003029">
    <property type="entry name" value="S1_domain"/>
</dbReference>
<dbReference type="Gene3D" id="2.40.50.140">
    <property type="entry name" value="Nucleic acid-binding proteins"/>
    <property type="match status" value="6"/>
</dbReference>
<keyword evidence="2" id="KW-0677">Repeat</keyword>
<evidence type="ECO:0000256" key="5">
    <source>
        <dbReference type="ARBA" id="ARBA00023274"/>
    </source>
</evidence>
<dbReference type="Pfam" id="PF00575">
    <property type="entry name" value="S1"/>
    <property type="match status" value="6"/>
</dbReference>
<dbReference type="CDD" id="cd04465">
    <property type="entry name" value="S1_RPS1_repeat_ec2_hs2"/>
    <property type="match status" value="1"/>
</dbReference>
<evidence type="ECO:0000256" key="1">
    <source>
        <dbReference type="ARBA" id="ARBA00006767"/>
    </source>
</evidence>
<dbReference type="SMART" id="SM00316">
    <property type="entry name" value="S1"/>
    <property type="match status" value="6"/>
</dbReference>
<dbReference type="CDD" id="cd05691">
    <property type="entry name" value="S1_RPS1_repeat_ec6"/>
    <property type="match status" value="1"/>
</dbReference>
<evidence type="ECO:0000313" key="8">
    <source>
        <dbReference type="EMBL" id="RZG66575.1"/>
    </source>
</evidence>
<protein>
    <recommendedName>
        <fullName evidence="6">30S ribosomal protein S1</fullName>
    </recommendedName>
</protein>
<dbReference type="PANTHER" id="PTHR10724:SF7">
    <property type="entry name" value="SMALL RIBOSOMAL SUBUNIT PROTEIN BS1C"/>
    <property type="match status" value="1"/>
</dbReference>
<feature type="domain" description="S1 motif" evidence="7">
    <location>
        <begin position="192"/>
        <end position="260"/>
    </location>
</feature>
<keyword evidence="4 6" id="KW-0689">Ribosomal protein</keyword>
<dbReference type="SUPFAM" id="SSF50249">
    <property type="entry name" value="Nucleic acid-binding proteins"/>
    <property type="match status" value="6"/>
</dbReference>